<accession>A0ABR2J729</accession>
<comment type="caution">
    <text evidence="1">The sequence shown here is derived from an EMBL/GenBank/DDBJ whole genome shotgun (WGS) entry which is preliminary data.</text>
</comment>
<keyword evidence="2" id="KW-1185">Reference proteome</keyword>
<dbReference type="Proteomes" id="UP001390339">
    <property type="component" value="Unassembled WGS sequence"/>
</dbReference>
<reference evidence="1 2" key="1">
    <citation type="journal article" date="2024" name="IMA Fungus">
        <title>Apiospora arundinis, a panoply of carbohydrate-active enzymes and secondary metabolites.</title>
        <authorList>
            <person name="Sorensen T."/>
            <person name="Petersen C."/>
            <person name="Muurmann A.T."/>
            <person name="Christiansen J.V."/>
            <person name="Brundto M.L."/>
            <person name="Overgaard C.K."/>
            <person name="Boysen A.T."/>
            <person name="Wollenberg R.D."/>
            <person name="Larsen T.O."/>
            <person name="Sorensen J.L."/>
            <person name="Nielsen K.L."/>
            <person name="Sondergaard T.E."/>
        </authorList>
    </citation>
    <scope>NUCLEOTIDE SEQUENCE [LARGE SCALE GENOMIC DNA]</scope>
    <source>
        <strain evidence="1 2">AAU 773</strain>
    </source>
</reference>
<protein>
    <submittedName>
        <fullName evidence="1">Uncharacterized protein</fullName>
    </submittedName>
</protein>
<sequence length="120" mass="13231">MAAITDIQKDLGPDRGGGMPIGFLEFSLESLVKVEDSAQRLRAKPSCLDILMLNVGTNHMGHALPTKLLRTLLLETMAELMVREYSDKNKDNKPGDIHVVVLSPAVNGRIMRPLTHVLPF</sequence>
<evidence type="ECO:0000313" key="1">
    <source>
        <dbReference type="EMBL" id="KAK8873341.1"/>
    </source>
</evidence>
<proteinExistence type="predicted"/>
<organism evidence="1 2">
    <name type="scientific">Apiospora arundinis</name>
    <dbReference type="NCBI Taxonomy" id="335852"/>
    <lineage>
        <taxon>Eukaryota</taxon>
        <taxon>Fungi</taxon>
        <taxon>Dikarya</taxon>
        <taxon>Ascomycota</taxon>
        <taxon>Pezizomycotina</taxon>
        <taxon>Sordariomycetes</taxon>
        <taxon>Xylariomycetidae</taxon>
        <taxon>Amphisphaeriales</taxon>
        <taxon>Apiosporaceae</taxon>
        <taxon>Apiospora</taxon>
    </lineage>
</organism>
<gene>
    <name evidence="1" type="ORF">PGQ11_003855</name>
</gene>
<dbReference type="EMBL" id="JAPCWZ010000003">
    <property type="protein sequence ID" value="KAK8873341.1"/>
    <property type="molecule type" value="Genomic_DNA"/>
</dbReference>
<name>A0ABR2J729_9PEZI</name>
<evidence type="ECO:0000313" key="2">
    <source>
        <dbReference type="Proteomes" id="UP001390339"/>
    </source>
</evidence>